<dbReference type="Pfam" id="PF12357">
    <property type="entry name" value="PLD_C"/>
    <property type="match status" value="1"/>
</dbReference>
<dbReference type="EMBL" id="JABWDY010029871">
    <property type="protein sequence ID" value="KAF5186071.1"/>
    <property type="molecule type" value="Genomic_DNA"/>
</dbReference>
<dbReference type="InterPro" id="IPR024632">
    <property type="entry name" value="PLipase_D_C"/>
</dbReference>
<proteinExistence type="predicted"/>
<keyword evidence="1" id="KW-0677">Repeat</keyword>
<reference evidence="4 5" key="1">
    <citation type="submission" date="2020-06" db="EMBL/GenBank/DDBJ databases">
        <title>Transcriptomic and genomic resources for Thalictrum thalictroides and T. hernandezii: Facilitating candidate gene discovery in an emerging model plant lineage.</title>
        <authorList>
            <person name="Arias T."/>
            <person name="Riano-Pachon D.M."/>
            <person name="Di Stilio V.S."/>
        </authorList>
    </citation>
    <scope>NUCLEOTIDE SEQUENCE [LARGE SCALE GENOMIC DNA]</scope>
    <source>
        <strain evidence="5">cv. WT478/WT964</strain>
        <tissue evidence="4">Leaves</tissue>
    </source>
</reference>
<gene>
    <name evidence="4" type="ORF">FRX31_024338</name>
</gene>
<evidence type="ECO:0000313" key="5">
    <source>
        <dbReference type="Proteomes" id="UP000554482"/>
    </source>
</evidence>
<accession>A0A7J6VMS4</accession>
<dbReference type="InterPro" id="IPR015679">
    <property type="entry name" value="PLipase_D_fam"/>
</dbReference>
<dbReference type="GO" id="GO:0009395">
    <property type="term" value="P:phospholipid catabolic process"/>
    <property type="evidence" value="ECO:0007669"/>
    <property type="project" value="TreeGrafter"/>
</dbReference>
<dbReference type="Proteomes" id="UP000554482">
    <property type="component" value="Unassembled WGS sequence"/>
</dbReference>
<sequence>RVNEIAEENWRRFTADEITTLQGHLLKYPLQVDADGKVGPLPGHETFPDVGGKIIGAYTNLPDALTT</sequence>
<dbReference type="GO" id="GO:0004630">
    <property type="term" value="F:phospholipase D activity"/>
    <property type="evidence" value="ECO:0007669"/>
    <property type="project" value="TreeGrafter"/>
</dbReference>
<evidence type="ECO:0000313" key="4">
    <source>
        <dbReference type="EMBL" id="KAF5186071.1"/>
    </source>
</evidence>
<evidence type="ECO:0000259" key="3">
    <source>
        <dbReference type="Pfam" id="PF12357"/>
    </source>
</evidence>
<feature type="non-terminal residue" evidence="4">
    <location>
        <position position="1"/>
    </location>
</feature>
<organism evidence="4 5">
    <name type="scientific">Thalictrum thalictroides</name>
    <name type="common">Rue-anemone</name>
    <name type="synonym">Anemone thalictroides</name>
    <dbReference type="NCBI Taxonomy" id="46969"/>
    <lineage>
        <taxon>Eukaryota</taxon>
        <taxon>Viridiplantae</taxon>
        <taxon>Streptophyta</taxon>
        <taxon>Embryophyta</taxon>
        <taxon>Tracheophyta</taxon>
        <taxon>Spermatophyta</taxon>
        <taxon>Magnoliopsida</taxon>
        <taxon>Ranunculales</taxon>
        <taxon>Ranunculaceae</taxon>
        <taxon>Thalictroideae</taxon>
        <taxon>Thalictrum</taxon>
    </lineage>
</organism>
<protein>
    <submittedName>
        <fullName evidence="4">Phospholipase d</fullName>
    </submittedName>
</protein>
<dbReference type="PANTHER" id="PTHR18896">
    <property type="entry name" value="PHOSPHOLIPASE D"/>
    <property type="match status" value="1"/>
</dbReference>
<comment type="caution">
    <text evidence="4">The sequence shown here is derived from an EMBL/GenBank/DDBJ whole genome shotgun (WGS) entry which is preliminary data.</text>
</comment>
<dbReference type="GO" id="GO:0005886">
    <property type="term" value="C:plasma membrane"/>
    <property type="evidence" value="ECO:0007669"/>
    <property type="project" value="TreeGrafter"/>
</dbReference>
<keyword evidence="5" id="KW-1185">Reference proteome</keyword>
<feature type="domain" description="Phospholipase D C-terminal" evidence="3">
    <location>
        <begin position="1"/>
        <end position="57"/>
    </location>
</feature>
<keyword evidence="2" id="KW-0443">Lipid metabolism</keyword>
<dbReference type="PANTHER" id="PTHR18896:SF86">
    <property type="entry name" value="PHOSPHOLIPASE D DELTA"/>
    <property type="match status" value="1"/>
</dbReference>
<dbReference type="AlphaFoldDB" id="A0A7J6VMS4"/>
<name>A0A7J6VMS4_THATH</name>
<evidence type="ECO:0000256" key="2">
    <source>
        <dbReference type="ARBA" id="ARBA00023098"/>
    </source>
</evidence>
<evidence type="ECO:0000256" key="1">
    <source>
        <dbReference type="ARBA" id="ARBA00022737"/>
    </source>
</evidence>
<dbReference type="OrthoDB" id="14911at2759"/>